<dbReference type="AlphaFoldDB" id="A0A5M6D825"/>
<dbReference type="SUPFAM" id="SSF101904">
    <property type="entry name" value="GyrA/ParC C-terminal domain-like"/>
    <property type="match status" value="1"/>
</dbReference>
<dbReference type="Gene3D" id="3.30.1360.40">
    <property type="match status" value="1"/>
</dbReference>
<evidence type="ECO:0000256" key="3">
    <source>
        <dbReference type="ARBA" id="ARBA00012895"/>
    </source>
</evidence>
<dbReference type="GO" id="GO:0003918">
    <property type="term" value="F:DNA topoisomerase type II (double strand cut, ATP-hydrolyzing) activity"/>
    <property type="evidence" value="ECO:0007669"/>
    <property type="project" value="UniProtKB-EC"/>
</dbReference>
<dbReference type="EC" id="5.6.2.2" evidence="3"/>
<dbReference type="PANTHER" id="PTHR43493">
    <property type="entry name" value="DNA GYRASE/TOPOISOMERASE SUBUNIT A"/>
    <property type="match status" value="1"/>
</dbReference>
<dbReference type="InterPro" id="IPR006691">
    <property type="entry name" value="GyrA/parC_rep"/>
</dbReference>
<dbReference type="GO" id="GO:0005737">
    <property type="term" value="C:cytoplasm"/>
    <property type="evidence" value="ECO:0007669"/>
    <property type="project" value="TreeGrafter"/>
</dbReference>
<name>A0A5M6D825_9BACT</name>
<keyword evidence="4 7" id="KW-0799">Topoisomerase</keyword>
<evidence type="ECO:0000256" key="1">
    <source>
        <dbReference type="ARBA" id="ARBA00000185"/>
    </source>
</evidence>
<dbReference type="InterPro" id="IPR050220">
    <property type="entry name" value="Type_II_DNA_Topoisomerases"/>
</dbReference>
<evidence type="ECO:0000256" key="5">
    <source>
        <dbReference type="ARBA" id="ARBA00023125"/>
    </source>
</evidence>
<dbReference type="InterPro" id="IPR013760">
    <property type="entry name" value="Topo_IIA-like_dom_sf"/>
</dbReference>
<comment type="caution">
    <text evidence="9">The sequence shown here is derived from an EMBL/GenBank/DDBJ whole genome shotgun (WGS) entry which is preliminary data.</text>
</comment>
<evidence type="ECO:0000313" key="9">
    <source>
        <dbReference type="EMBL" id="KAA5543677.1"/>
    </source>
</evidence>
<reference evidence="9 10" key="1">
    <citation type="submission" date="2019-08" db="EMBL/GenBank/DDBJ databases">
        <authorList>
            <person name="Dhanesh K."/>
            <person name="Kumar G."/>
            <person name="Sasikala C."/>
            <person name="Venkata Ramana C."/>
        </authorList>
    </citation>
    <scope>NUCLEOTIDE SEQUENCE [LARGE SCALE GENOMIC DNA]</scope>
    <source>
        <strain evidence="9 10">JC645</strain>
    </source>
</reference>
<evidence type="ECO:0000259" key="8">
    <source>
        <dbReference type="PROSITE" id="PS52040"/>
    </source>
</evidence>
<dbReference type="InterPro" id="IPR013758">
    <property type="entry name" value="Topo_IIA_A/C_ab"/>
</dbReference>
<accession>A0A5M6D825</accession>
<dbReference type="GO" id="GO:0003677">
    <property type="term" value="F:DNA binding"/>
    <property type="evidence" value="ECO:0007669"/>
    <property type="project" value="UniProtKB-UniRule"/>
</dbReference>
<dbReference type="Pfam" id="PF00521">
    <property type="entry name" value="DNA_topoisoIV"/>
    <property type="match status" value="1"/>
</dbReference>
<evidence type="ECO:0000256" key="7">
    <source>
        <dbReference type="PROSITE-ProRule" id="PRU01384"/>
    </source>
</evidence>
<dbReference type="SUPFAM" id="SSF56719">
    <property type="entry name" value="Type II DNA topoisomerase"/>
    <property type="match status" value="1"/>
</dbReference>
<dbReference type="Proteomes" id="UP000324479">
    <property type="component" value="Unassembled WGS sequence"/>
</dbReference>
<protein>
    <recommendedName>
        <fullName evidence="3">DNA topoisomerase (ATP-hydrolyzing)</fullName>
        <ecNumber evidence="3">5.6.2.2</ecNumber>
    </recommendedName>
</protein>
<evidence type="ECO:0000256" key="6">
    <source>
        <dbReference type="ARBA" id="ARBA00023235"/>
    </source>
</evidence>
<dbReference type="PROSITE" id="PS52040">
    <property type="entry name" value="TOPO_IIA"/>
    <property type="match status" value="1"/>
</dbReference>
<dbReference type="GO" id="GO:0009330">
    <property type="term" value="C:DNA topoisomerase type II (double strand cut, ATP-hydrolyzing) complex"/>
    <property type="evidence" value="ECO:0007669"/>
    <property type="project" value="TreeGrafter"/>
</dbReference>
<dbReference type="CDD" id="cd00187">
    <property type="entry name" value="TOP4c"/>
    <property type="match status" value="1"/>
</dbReference>
<organism evidence="9 10">
    <name type="scientific">Roseiconus nitratireducens</name>
    <dbReference type="NCBI Taxonomy" id="2605748"/>
    <lineage>
        <taxon>Bacteria</taxon>
        <taxon>Pseudomonadati</taxon>
        <taxon>Planctomycetota</taxon>
        <taxon>Planctomycetia</taxon>
        <taxon>Pirellulales</taxon>
        <taxon>Pirellulaceae</taxon>
        <taxon>Roseiconus</taxon>
    </lineage>
</organism>
<dbReference type="Pfam" id="PF03989">
    <property type="entry name" value="DNA_gyraseA_C"/>
    <property type="match status" value="3"/>
</dbReference>
<comment type="similarity">
    <text evidence="2">Belongs to the type II topoisomerase GyrA/ParC subunit family.</text>
</comment>
<feature type="domain" description="Topo IIA-type catalytic" evidence="8">
    <location>
        <begin position="52"/>
        <end position="541"/>
    </location>
</feature>
<keyword evidence="10" id="KW-1185">Reference proteome</keyword>
<keyword evidence="6 7" id="KW-0413">Isomerase</keyword>
<dbReference type="PANTHER" id="PTHR43493:SF5">
    <property type="entry name" value="DNA GYRASE SUBUNIT A, CHLOROPLASTIC_MITOCHONDRIAL"/>
    <property type="match status" value="1"/>
</dbReference>
<dbReference type="FunFam" id="3.90.199.10:FF:000001">
    <property type="entry name" value="DNA gyrase subunit A"/>
    <property type="match status" value="1"/>
</dbReference>
<dbReference type="InterPro" id="IPR002205">
    <property type="entry name" value="Topo_IIA_dom_A"/>
</dbReference>
<keyword evidence="5 7" id="KW-0238">DNA-binding</keyword>
<dbReference type="RefSeq" id="WP_150076428.1">
    <property type="nucleotide sequence ID" value="NZ_VWOX01000005.1"/>
</dbReference>
<evidence type="ECO:0000313" key="10">
    <source>
        <dbReference type="Proteomes" id="UP000324479"/>
    </source>
</evidence>
<comment type="catalytic activity">
    <reaction evidence="1 7">
        <text>ATP-dependent breakage, passage and rejoining of double-stranded DNA.</text>
        <dbReference type="EC" id="5.6.2.2"/>
    </reaction>
</comment>
<dbReference type="InterPro" id="IPR035516">
    <property type="entry name" value="Gyrase/topoIV_suA_C"/>
</dbReference>
<sequence>MAKRRSRTPSDKNGKSLFDAIEETLLTGVPLRQAAQERYLNYSLSVITSRALPDVRDGLKPVQRRILYTMHQQGLASSAKHRKCAKVVGDVMGNYHPHGDSSIYEALVRMAQPFSMRMPLVDGSGNFGSVDGDNAAAMRYTECRMTAIASEVLADLGTRTVAYKPNYDGSREEPVVLPSRLPNLLLNGATGIAVGMATNIPPHNLREICNALLKLLRDPEIKDYQLVANDAIQGPDFPTGGQIINTKEELREIYQTGQGTVKLRGTTVEGEKSRTGKVLQINSIPFGVNKAQLVERISELVFEGKLPLVNEVRDLSTDEIRVDLLLKKDADENKVLAYLFKHTDFQKNFNVNLTCLVPTENPELGTPERLSLKEMLWHFLHFRLDVVTRRLENELASLEKRIHILEGFALIFDALDEIIKIIRASEGKADAAEKIMKRFPAAKGGLDAEQTDAILELKLYRLARLEINVVLDELKDKKKRAREIRKLLKEDTKDTNASGRWKIVREEIEGLIERYGKDVVGRRRTAIDPMEVEIEYSEEDFIVAEDCHVLVTVDGWVKRQKQIADPAKSRLRQGDSVLACVGGNTRATLGLFSSLGVCYTARMIDIPASTGFGEPIQKLFKMKDGEKIIAVISFDPRVVGEINEDPKHPDYCPEVHGFAASNNGFALRFGLAPYAEPSTRSGRRYARVATGASIVDVIPVSGTEIILAVSRNCRAIVCEAEEINYLSGPGKGVTLIRLGKDDELLGFKASTGDRDLLTVETNRGAKKTISTAKYRVTSRGGKGVEIQKNGRIAKIVAPPPSAPEPFEDA</sequence>
<gene>
    <name evidence="9" type="ORF">FYK55_10765</name>
</gene>
<dbReference type="GO" id="GO:0005524">
    <property type="term" value="F:ATP binding"/>
    <property type="evidence" value="ECO:0007669"/>
    <property type="project" value="InterPro"/>
</dbReference>
<feature type="active site" description="O-(5'-phospho-DNA)-tyrosine intermediate" evidence="7">
    <location>
        <position position="140"/>
    </location>
</feature>
<dbReference type="Gene3D" id="1.10.268.10">
    <property type="entry name" value="Topoisomerase, domain 3"/>
    <property type="match status" value="1"/>
</dbReference>
<dbReference type="InterPro" id="IPR013757">
    <property type="entry name" value="Topo_IIA_A_a_sf"/>
</dbReference>
<dbReference type="EMBL" id="VWOX01000005">
    <property type="protein sequence ID" value="KAA5543677.1"/>
    <property type="molecule type" value="Genomic_DNA"/>
</dbReference>
<proteinExistence type="inferred from homology"/>
<evidence type="ECO:0000256" key="4">
    <source>
        <dbReference type="ARBA" id="ARBA00023029"/>
    </source>
</evidence>
<dbReference type="Gene3D" id="3.90.199.10">
    <property type="entry name" value="Topoisomerase II, domain 5"/>
    <property type="match status" value="1"/>
</dbReference>
<dbReference type="SMART" id="SM00434">
    <property type="entry name" value="TOP4c"/>
    <property type="match status" value="1"/>
</dbReference>
<dbReference type="GO" id="GO:0006265">
    <property type="term" value="P:DNA topological change"/>
    <property type="evidence" value="ECO:0007669"/>
    <property type="project" value="UniProtKB-UniRule"/>
</dbReference>
<evidence type="ECO:0000256" key="2">
    <source>
        <dbReference type="ARBA" id="ARBA00008263"/>
    </source>
</evidence>
<dbReference type="Gene3D" id="2.120.10.90">
    <property type="entry name" value="DNA gyrase/topoisomerase IV, subunit A, C-terminal"/>
    <property type="match status" value="1"/>
</dbReference>
<dbReference type="NCBIfam" id="NF004044">
    <property type="entry name" value="PRK05561.1"/>
    <property type="match status" value="1"/>
</dbReference>